<reference evidence="1" key="2">
    <citation type="submission" date="2021-04" db="EMBL/GenBank/DDBJ databases">
        <authorList>
            <person name="Dong X."/>
        </authorList>
    </citation>
    <scope>NUCLEOTIDE SEQUENCE</scope>
    <source>
        <strain evidence="1">ZWT</strain>
    </source>
</reference>
<proteinExistence type="predicted"/>
<evidence type="ECO:0000313" key="2">
    <source>
        <dbReference type="Proteomes" id="UP001056429"/>
    </source>
</evidence>
<evidence type="ECO:0000313" key="1">
    <source>
        <dbReference type="EMBL" id="MCM1989291.1"/>
    </source>
</evidence>
<keyword evidence="2" id="KW-1185">Reference proteome</keyword>
<dbReference type="EMBL" id="JAGSOJ010000001">
    <property type="protein sequence ID" value="MCM1989291.1"/>
    <property type="molecule type" value="Genomic_DNA"/>
</dbReference>
<sequence>MMIVHKYNTSNLADLDVHAIDYESDGIPISDLGSLYLYTKKLGNRVLIQGQLVLQSISQPITLNLNLYKNNTDSSPLNVIQASINTTPTAVNLLAYDILSSNYSSKIKYVITFSPDSEINLLGYNIAFFKYVK</sequence>
<comment type="caution">
    <text evidence="1">The sequence shown here is derived from an EMBL/GenBank/DDBJ whole genome shotgun (WGS) entry which is preliminary data.</text>
</comment>
<dbReference type="RefSeq" id="WP_250858290.1">
    <property type="nucleotide sequence ID" value="NZ_JAGSOJ010000001.1"/>
</dbReference>
<dbReference type="AlphaFoldDB" id="A0A9J6NYE8"/>
<gene>
    <name evidence="1" type="ORF">KDK92_06030</name>
</gene>
<reference evidence="1" key="1">
    <citation type="journal article" date="2021" name="mSystems">
        <title>Bacteria and Archaea Synergistically Convert Glycine Betaine to Biogenic Methane in the Formosa Cold Seep of the South China Sea.</title>
        <authorList>
            <person name="Li L."/>
            <person name="Zhang W."/>
            <person name="Zhang S."/>
            <person name="Song L."/>
            <person name="Sun Q."/>
            <person name="Zhang H."/>
            <person name="Xiang H."/>
            <person name="Dong X."/>
        </authorList>
    </citation>
    <scope>NUCLEOTIDE SEQUENCE</scope>
    <source>
        <strain evidence="1">ZWT</strain>
    </source>
</reference>
<organism evidence="1 2">
    <name type="scientific">Oceanirhabdus seepicola</name>
    <dbReference type="NCBI Taxonomy" id="2828781"/>
    <lineage>
        <taxon>Bacteria</taxon>
        <taxon>Bacillati</taxon>
        <taxon>Bacillota</taxon>
        <taxon>Clostridia</taxon>
        <taxon>Eubacteriales</taxon>
        <taxon>Clostridiaceae</taxon>
        <taxon>Oceanirhabdus</taxon>
    </lineage>
</organism>
<accession>A0A9J6NYE8</accession>
<name>A0A9J6NYE8_9CLOT</name>
<dbReference type="Proteomes" id="UP001056429">
    <property type="component" value="Unassembled WGS sequence"/>
</dbReference>
<protein>
    <submittedName>
        <fullName evidence="1">Uncharacterized protein</fullName>
    </submittedName>
</protein>